<keyword evidence="6 10" id="KW-1133">Transmembrane helix</keyword>
<feature type="transmembrane region" description="Helical" evidence="10">
    <location>
        <begin position="214"/>
        <end position="234"/>
    </location>
</feature>
<organism evidence="11 12">
    <name type="scientific">Thalassolituus pacificus</name>
    <dbReference type="NCBI Taxonomy" id="2975440"/>
    <lineage>
        <taxon>Bacteria</taxon>
        <taxon>Pseudomonadati</taxon>
        <taxon>Pseudomonadota</taxon>
        <taxon>Gammaproteobacteria</taxon>
        <taxon>Oceanospirillales</taxon>
        <taxon>Oceanospirillaceae</taxon>
        <taxon>Thalassolituus</taxon>
    </lineage>
</organism>
<comment type="function">
    <text evidence="1 10">Role in flagellar biosynthesis.</text>
</comment>
<protein>
    <recommendedName>
        <fullName evidence="3 9">Flagellar biosynthetic protein FliR</fullName>
    </recommendedName>
</protein>
<keyword evidence="11" id="KW-0966">Cell projection</keyword>
<keyword evidence="11" id="KW-0969">Cilium</keyword>
<reference evidence="11" key="2">
    <citation type="submission" date="2022-08" db="EMBL/GenBank/DDBJ databases">
        <authorList>
            <person name="Dong C."/>
        </authorList>
    </citation>
    <scope>NUCLEOTIDE SEQUENCE</scope>
    <source>
        <strain evidence="11">59MF3M-4</strain>
    </source>
</reference>
<keyword evidence="7 10" id="KW-0472">Membrane</keyword>
<dbReference type="PANTHER" id="PTHR30065:SF8">
    <property type="entry name" value="FLAGELLAR BIOSYNTHETIC PROTEIN FLIR"/>
    <property type="match status" value="1"/>
</dbReference>
<dbReference type="EMBL" id="JAOANI010000002">
    <property type="protein sequence ID" value="MCT7357450.1"/>
    <property type="molecule type" value="Genomic_DNA"/>
</dbReference>
<evidence type="ECO:0000256" key="5">
    <source>
        <dbReference type="ARBA" id="ARBA00022692"/>
    </source>
</evidence>
<dbReference type="RefSeq" id="WP_260974385.1">
    <property type="nucleotide sequence ID" value="NZ_JAOANI010000002.1"/>
</dbReference>
<dbReference type="InterPro" id="IPR002010">
    <property type="entry name" value="T3SS_IM_R"/>
</dbReference>
<reference evidence="11" key="1">
    <citation type="journal article" date="2022" name="Front. Microbiol.">
        <title>Genome-based taxonomic rearrangement of Oceanobacter-related bacteria including the description of Thalassolituus hydrocarbonoclasticus sp. nov. and Thalassolituus pacificus sp. nov. and emended description of the genus Thalassolituus.</title>
        <authorList>
            <person name="Dong C."/>
            <person name="Wei L."/>
            <person name="Wang J."/>
            <person name="Lai Q."/>
            <person name="Huang Z."/>
            <person name="Shao Z."/>
        </authorList>
    </citation>
    <scope>NUCLEOTIDE SEQUENCE</scope>
    <source>
        <strain evidence="11">59MF3M-4</strain>
    </source>
</reference>
<evidence type="ECO:0000256" key="2">
    <source>
        <dbReference type="ARBA" id="ARBA00009772"/>
    </source>
</evidence>
<evidence type="ECO:0000256" key="8">
    <source>
        <dbReference type="ARBA" id="ARBA00023143"/>
    </source>
</evidence>
<dbReference type="PRINTS" id="PR00953">
    <property type="entry name" value="TYPE3IMRPROT"/>
</dbReference>
<name>A0A9X2WBN2_9GAMM</name>
<feature type="transmembrane region" description="Helical" evidence="10">
    <location>
        <begin position="42"/>
        <end position="62"/>
    </location>
</feature>
<evidence type="ECO:0000256" key="4">
    <source>
        <dbReference type="ARBA" id="ARBA00022475"/>
    </source>
</evidence>
<evidence type="ECO:0000256" key="6">
    <source>
        <dbReference type="ARBA" id="ARBA00022989"/>
    </source>
</evidence>
<evidence type="ECO:0000313" key="12">
    <source>
        <dbReference type="Proteomes" id="UP001147830"/>
    </source>
</evidence>
<accession>A0A9X2WBN2</accession>
<evidence type="ECO:0000256" key="1">
    <source>
        <dbReference type="ARBA" id="ARBA00002578"/>
    </source>
</evidence>
<dbReference type="GO" id="GO:0044780">
    <property type="term" value="P:bacterial-type flagellum assembly"/>
    <property type="evidence" value="ECO:0007669"/>
    <property type="project" value="UniProtKB-UniRule"/>
</dbReference>
<keyword evidence="5 10" id="KW-0812">Transmembrane</keyword>
<feature type="transmembrane region" description="Helical" evidence="10">
    <location>
        <begin position="16"/>
        <end position="35"/>
    </location>
</feature>
<keyword evidence="4 10" id="KW-1003">Cell membrane</keyword>
<comment type="caution">
    <text evidence="11">The sequence shown here is derived from an EMBL/GenBank/DDBJ whole genome shotgun (WGS) entry which is preliminary data.</text>
</comment>
<keyword evidence="11" id="KW-0282">Flagellum</keyword>
<evidence type="ECO:0000256" key="3">
    <source>
        <dbReference type="ARBA" id="ARBA00021717"/>
    </source>
</evidence>
<evidence type="ECO:0000313" key="11">
    <source>
        <dbReference type="EMBL" id="MCT7357450.1"/>
    </source>
</evidence>
<comment type="similarity">
    <text evidence="2 10">Belongs to the FliR/MopE/SpaR family.</text>
</comment>
<evidence type="ECO:0000256" key="9">
    <source>
        <dbReference type="NCBIfam" id="TIGR01400"/>
    </source>
</evidence>
<dbReference type="GO" id="GO:0005886">
    <property type="term" value="C:plasma membrane"/>
    <property type="evidence" value="ECO:0007669"/>
    <property type="project" value="UniProtKB-SubCell"/>
</dbReference>
<evidence type="ECO:0000256" key="10">
    <source>
        <dbReference type="RuleBase" id="RU362071"/>
    </source>
</evidence>
<proteinExistence type="inferred from homology"/>
<comment type="subcellular location">
    <subcellularLocation>
        <location evidence="10">Cell membrane</location>
        <topology evidence="10">Multi-pass membrane protein</topology>
    </subcellularLocation>
    <subcellularLocation>
        <location evidence="10">Bacterial flagellum basal body</location>
    </subcellularLocation>
</comment>
<dbReference type="NCBIfam" id="TIGR01400">
    <property type="entry name" value="fliR"/>
    <property type="match status" value="1"/>
</dbReference>
<dbReference type="Proteomes" id="UP001147830">
    <property type="component" value="Unassembled WGS sequence"/>
</dbReference>
<evidence type="ECO:0000256" key="7">
    <source>
        <dbReference type="ARBA" id="ARBA00023136"/>
    </source>
</evidence>
<gene>
    <name evidence="11" type="primary">fliR</name>
    <name evidence="11" type="ORF">NYR02_00235</name>
</gene>
<dbReference type="InterPro" id="IPR006303">
    <property type="entry name" value="FliR"/>
</dbReference>
<dbReference type="AlphaFoldDB" id="A0A9X2WBN2"/>
<keyword evidence="12" id="KW-1185">Reference proteome</keyword>
<feature type="transmembrane region" description="Helical" evidence="10">
    <location>
        <begin position="68"/>
        <end position="88"/>
    </location>
</feature>
<feature type="transmembrane region" description="Helical" evidence="10">
    <location>
        <begin position="178"/>
        <end position="202"/>
    </location>
</feature>
<dbReference type="Pfam" id="PF01311">
    <property type="entry name" value="Bac_export_1"/>
    <property type="match status" value="1"/>
</dbReference>
<dbReference type="PANTHER" id="PTHR30065">
    <property type="entry name" value="FLAGELLAR BIOSYNTHETIC PROTEIN FLIR"/>
    <property type="match status" value="1"/>
</dbReference>
<dbReference type="GO" id="GO:0009425">
    <property type="term" value="C:bacterial-type flagellum basal body"/>
    <property type="evidence" value="ECO:0007669"/>
    <property type="project" value="UniProtKB-SubCell"/>
</dbReference>
<dbReference type="GO" id="GO:0006605">
    <property type="term" value="P:protein targeting"/>
    <property type="evidence" value="ECO:0007669"/>
    <property type="project" value="UniProtKB-UniRule"/>
</dbReference>
<keyword evidence="8 10" id="KW-0975">Bacterial flagellum</keyword>
<sequence>MLELDALEVSHWVSRYIYPFARISGLLMVMPLIGTRMVSQRIRLILAVTITLVVVPVLPPFVKVDALSLASLIIILQQLLIGILLGFVVELLTQVFVIAGQLIAMQTGLGIATTVDPSQGASVVVISQWLLFMISLVFLSLNGHLVLIEILIDSFYTMPIGFDGWTQKELGLVVTWSGWMFAAALVISLPAMTALLIVNLAFGVMTRAAPQLNIFALGFPVTMIVGLFILWLSMGEMAQSFQGYMDTLFEFIKKLTEMT</sequence>